<keyword evidence="1" id="KW-1133">Transmembrane helix</keyword>
<dbReference type="Proteomes" id="UP001209540">
    <property type="component" value="Unassembled WGS sequence"/>
</dbReference>
<organism evidence="2 3">
    <name type="scientific">Phascolomyces articulosus</name>
    <dbReference type="NCBI Taxonomy" id="60185"/>
    <lineage>
        <taxon>Eukaryota</taxon>
        <taxon>Fungi</taxon>
        <taxon>Fungi incertae sedis</taxon>
        <taxon>Mucoromycota</taxon>
        <taxon>Mucoromycotina</taxon>
        <taxon>Mucoromycetes</taxon>
        <taxon>Mucorales</taxon>
        <taxon>Lichtheimiaceae</taxon>
        <taxon>Phascolomyces</taxon>
    </lineage>
</organism>
<proteinExistence type="predicted"/>
<sequence length="327" mass="37913">TTNFIVSPFPLFIPCCYLLCFLNLVYFSSTPKEKMFELIYKSPLEKWRENVSLPRRKTTPKNSTTMRHHYNDVYTTDQIPMTELTDDEFQQQIEEAIDEIESCAKKIGELGNSYIAKMNNTFILLTILGFVPAAMACLEYLEEPYYAFIVSMTLMGASTFYTLYYIVQYWVVPELLRFLLKRLISSKDELFSSAEPEMSEKYKVQVIKETTKTAKEARLTFESLCKRRGVVDGTMQVIMGLLSFALVLLLLIGEKTEEWGLPAMAELTFAVWMFFANVIFAVVYAFISTRKHRKKWLETEVAAEKMAKHEEAVQQMAKQDETVERMV</sequence>
<reference evidence="2" key="1">
    <citation type="journal article" date="2022" name="IScience">
        <title>Evolution of zygomycete secretomes and the origins of terrestrial fungal ecologies.</title>
        <authorList>
            <person name="Chang Y."/>
            <person name="Wang Y."/>
            <person name="Mondo S."/>
            <person name="Ahrendt S."/>
            <person name="Andreopoulos W."/>
            <person name="Barry K."/>
            <person name="Beard J."/>
            <person name="Benny G.L."/>
            <person name="Blankenship S."/>
            <person name="Bonito G."/>
            <person name="Cuomo C."/>
            <person name="Desiro A."/>
            <person name="Gervers K.A."/>
            <person name="Hundley H."/>
            <person name="Kuo A."/>
            <person name="LaButti K."/>
            <person name="Lang B.F."/>
            <person name="Lipzen A."/>
            <person name="O'Donnell K."/>
            <person name="Pangilinan J."/>
            <person name="Reynolds N."/>
            <person name="Sandor L."/>
            <person name="Smith M.E."/>
            <person name="Tsang A."/>
            <person name="Grigoriev I.V."/>
            <person name="Stajich J.E."/>
            <person name="Spatafora J.W."/>
        </authorList>
    </citation>
    <scope>NUCLEOTIDE SEQUENCE</scope>
    <source>
        <strain evidence="2">RSA 2281</strain>
    </source>
</reference>
<feature type="transmembrane region" description="Helical" evidence="1">
    <location>
        <begin position="147"/>
        <end position="172"/>
    </location>
</feature>
<feature type="transmembrane region" description="Helical" evidence="1">
    <location>
        <begin position="122"/>
        <end position="141"/>
    </location>
</feature>
<protein>
    <recommendedName>
        <fullName evidence="4">Transmembrane protein</fullName>
    </recommendedName>
</protein>
<feature type="transmembrane region" description="Helical" evidence="1">
    <location>
        <begin position="233"/>
        <end position="252"/>
    </location>
</feature>
<keyword evidence="3" id="KW-1185">Reference proteome</keyword>
<keyword evidence="1" id="KW-0812">Transmembrane</keyword>
<dbReference type="AlphaFoldDB" id="A0AAD5JUC6"/>
<name>A0AAD5JUC6_9FUNG</name>
<comment type="caution">
    <text evidence="2">The sequence shown here is derived from an EMBL/GenBank/DDBJ whole genome shotgun (WGS) entry which is preliminary data.</text>
</comment>
<evidence type="ECO:0000256" key="1">
    <source>
        <dbReference type="SAM" id="Phobius"/>
    </source>
</evidence>
<evidence type="ECO:0000313" key="3">
    <source>
        <dbReference type="Proteomes" id="UP001209540"/>
    </source>
</evidence>
<evidence type="ECO:0000313" key="2">
    <source>
        <dbReference type="EMBL" id="KAI9253958.1"/>
    </source>
</evidence>
<feature type="transmembrane region" description="Helical" evidence="1">
    <location>
        <begin position="6"/>
        <end position="27"/>
    </location>
</feature>
<dbReference type="EMBL" id="JAIXMP010000025">
    <property type="protein sequence ID" value="KAI9253958.1"/>
    <property type="molecule type" value="Genomic_DNA"/>
</dbReference>
<gene>
    <name evidence="2" type="ORF">BDA99DRAFT_587136</name>
</gene>
<evidence type="ECO:0008006" key="4">
    <source>
        <dbReference type="Google" id="ProtNLM"/>
    </source>
</evidence>
<reference evidence="2" key="2">
    <citation type="submission" date="2023-02" db="EMBL/GenBank/DDBJ databases">
        <authorList>
            <consortium name="DOE Joint Genome Institute"/>
            <person name="Mondo S.J."/>
            <person name="Chang Y."/>
            <person name="Wang Y."/>
            <person name="Ahrendt S."/>
            <person name="Andreopoulos W."/>
            <person name="Barry K."/>
            <person name="Beard J."/>
            <person name="Benny G.L."/>
            <person name="Blankenship S."/>
            <person name="Bonito G."/>
            <person name="Cuomo C."/>
            <person name="Desiro A."/>
            <person name="Gervers K.A."/>
            <person name="Hundley H."/>
            <person name="Kuo A."/>
            <person name="LaButti K."/>
            <person name="Lang B.F."/>
            <person name="Lipzen A."/>
            <person name="O'Donnell K."/>
            <person name="Pangilinan J."/>
            <person name="Reynolds N."/>
            <person name="Sandor L."/>
            <person name="Smith M.W."/>
            <person name="Tsang A."/>
            <person name="Grigoriev I.V."/>
            <person name="Stajich J.E."/>
            <person name="Spatafora J.W."/>
        </authorList>
    </citation>
    <scope>NUCLEOTIDE SEQUENCE</scope>
    <source>
        <strain evidence="2">RSA 2281</strain>
    </source>
</reference>
<feature type="transmembrane region" description="Helical" evidence="1">
    <location>
        <begin position="264"/>
        <end position="287"/>
    </location>
</feature>
<keyword evidence="1" id="KW-0472">Membrane</keyword>
<feature type="non-terminal residue" evidence="2">
    <location>
        <position position="1"/>
    </location>
</feature>
<accession>A0AAD5JUC6</accession>